<evidence type="ECO:0000313" key="2">
    <source>
        <dbReference type="EMBL" id="KAF9735561.1"/>
    </source>
</evidence>
<dbReference type="OrthoDB" id="3795687at2759"/>
<dbReference type="AlphaFoldDB" id="A0A9P6GH31"/>
<proteinExistence type="predicted"/>
<reference evidence="2" key="1">
    <citation type="journal article" date="2020" name="Mol. Plant Microbe Interact.">
        <title>Genome Sequence of the Biocontrol Agent Coniothyrium minitans strain Conio (IMI 134523).</title>
        <authorList>
            <person name="Patel D."/>
            <person name="Shittu T.A."/>
            <person name="Baroncelli R."/>
            <person name="Muthumeenakshi S."/>
            <person name="Osborne T.H."/>
            <person name="Janganan T.K."/>
            <person name="Sreenivasaprasad S."/>
        </authorList>
    </citation>
    <scope>NUCLEOTIDE SEQUENCE</scope>
    <source>
        <strain evidence="2">Conio</strain>
    </source>
</reference>
<evidence type="ECO:0000313" key="3">
    <source>
        <dbReference type="Proteomes" id="UP000756921"/>
    </source>
</evidence>
<feature type="compositionally biased region" description="Low complexity" evidence="1">
    <location>
        <begin position="371"/>
        <end position="382"/>
    </location>
</feature>
<gene>
    <name evidence="2" type="ORF">PMIN01_06966</name>
</gene>
<evidence type="ECO:0000256" key="1">
    <source>
        <dbReference type="SAM" id="MobiDB-lite"/>
    </source>
</evidence>
<organism evidence="2 3">
    <name type="scientific">Paraphaeosphaeria minitans</name>
    <dbReference type="NCBI Taxonomy" id="565426"/>
    <lineage>
        <taxon>Eukaryota</taxon>
        <taxon>Fungi</taxon>
        <taxon>Dikarya</taxon>
        <taxon>Ascomycota</taxon>
        <taxon>Pezizomycotina</taxon>
        <taxon>Dothideomycetes</taxon>
        <taxon>Pleosporomycetidae</taxon>
        <taxon>Pleosporales</taxon>
        <taxon>Massarineae</taxon>
        <taxon>Didymosphaeriaceae</taxon>
        <taxon>Paraphaeosphaeria</taxon>
    </lineage>
</organism>
<sequence length="485" mass="52685">MLPAYTESGKMNGLTTNNAKQHQVIPDTTQTGSAASLGSAETAEILEKPEDRKVVATANRLDFIDIPNKEPHWKTTHYGEAIIPSPIAVLPKPLALSYRSFYNHYEEHEFIKQEKLLVTYPRSVVGCTLVSTLLRHYFPAQGYAMREVFPGTSTGAEFTPQPVVIGVSIEGTRNWVVQSKSDSAIVIVVVIVTEAKFSMFPGRTLPTQLAVATNFLDSNHCLAVHGDRMSRGVVVLLSNAGTPTKPTFEFYSFDSGHQQKGVMVPIAVQMQDTHSPATNSISLAPEHADQVDRMFKIIARASSGQEAWPQVLPTSSMPTAPNPVLELQPTSAPVVPISAVPSKRKPKSGPKATLAPKTKRTKKIESVGSMPQTPTPTVLPKLPLNPAPTAPKSPTILPATAGASDDSTRHPIDVKNDKTRKMEHHEISEAYVRTVKQNKAGNLIEENGKMIPNGKSKAIRMVAKMMSHAFRPPNHSRIVSLANSG</sequence>
<name>A0A9P6GH31_9PLEO</name>
<protein>
    <submittedName>
        <fullName evidence="2">Uncharacterized protein</fullName>
    </submittedName>
</protein>
<accession>A0A9P6GH31</accession>
<comment type="caution">
    <text evidence="2">The sequence shown here is derived from an EMBL/GenBank/DDBJ whole genome shotgun (WGS) entry which is preliminary data.</text>
</comment>
<dbReference type="EMBL" id="WJXW01000006">
    <property type="protein sequence ID" value="KAF9735561.1"/>
    <property type="molecule type" value="Genomic_DNA"/>
</dbReference>
<feature type="region of interest" description="Disordered" evidence="1">
    <location>
        <begin position="308"/>
        <end position="413"/>
    </location>
</feature>
<dbReference type="Proteomes" id="UP000756921">
    <property type="component" value="Unassembled WGS sequence"/>
</dbReference>
<keyword evidence="3" id="KW-1185">Reference proteome</keyword>
<feature type="region of interest" description="Disordered" evidence="1">
    <location>
        <begin position="1"/>
        <end position="20"/>
    </location>
</feature>